<dbReference type="WBParaSite" id="ACRNAN_scaffold18276.g18626.t1">
    <property type="protein sequence ID" value="ACRNAN_scaffold18276.g18626.t1"/>
    <property type="gene ID" value="ACRNAN_scaffold18276.g18626"/>
</dbReference>
<dbReference type="Gene3D" id="2.130.10.10">
    <property type="entry name" value="YVTN repeat-like/Quinoprotein amine dehydrogenase"/>
    <property type="match status" value="1"/>
</dbReference>
<name>A0A914D4D1_9BILA</name>
<protein>
    <submittedName>
        <fullName evidence="2">Uncharacterized protein</fullName>
    </submittedName>
</protein>
<accession>A0A914D4D1</accession>
<sequence length="152" mass="17083">MLFEVLCLVGCSTFSGLTSLKFNTTTGKFELFEVYNVTDVSYFAQASPNYVYVLGRQTPNNTLMRYHLSSETPGKLVYDESIALSENGACYLNSNNLNNSAERLAIAYYNDGAVQFFDDNITIQNGFEEGPKLKFMNFSNVDPSRQEAPHEH</sequence>
<dbReference type="Proteomes" id="UP000887540">
    <property type="component" value="Unplaced"/>
</dbReference>
<reference evidence="2" key="1">
    <citation type="submission" date="2022-11" db="UniProtKB">
        <authorList>
            <consortium name="WormBaseParasite"/>
        </authorList>
    </citation>
    <scope>IDENTIFICATION</scope>
</reference>
<evidence type="ECO:0000313" key="2">
    <source>
        <dbReference type="WBParaSite" id="ACRNAN_scaffold18276.g18626.t1"/>
    </source>
</evidence>
<dbReference type="InterPro" id="IPR019405">
    <property type="entry name" value="Lactonase_7-beta_prop"/>
</dbReference>
<keyword evidence="1" id="KW-1185">Reference proteome</keyword>
<dbReference type="InterPro" id="IPR015943">
    <property type="entry name" value="WD40/YVTN_repeat-like_dom_sf"/>
</dbReference>
<dbReference type="Pfam" id="PF10282">
    <property type="entry name" value="Lactonase"/>
    <property type="match status" value="1"/>
</dbReference>
<dbReference type="AlphaFoldDB" id="A0A914D4D1"/>
<organism evidence="1 2">
    <name type="scientific">Acrobeloides nanus</name>
    <dbReference type="NCBI Taxonomy" id="290746"/>
    <lineage>
        <taxon>Eukaryota</taxon>
        <taxon>Metazoa</taxon>
        <taxon>Ecdysozoa</taxon>
        <taxon>Nematoda</taxon>
        <taxon>Chromadorea</taxon>
        <taxon>Rhabditida</taxon>
        <taxon>Tylenchina</taxon>
        <taxon>Cephalobomorpha</taxon>
        <taxon>Cephaloboidea</taxon>
        <taxon>Cephalobidae</taxon>
        <taxon>Acrobeloides</taxon>
    </lineage>
</organism>
<evidence type="ECO:0000313" key="1">
    <source>
        <dbReference type="Proteomes" id="UP000887540"/>
    </source>
</evidence>
<proteinExistence type="predicted"/>